<dbReference type="RefSeq" id="WP_159755343.1">
    <property type="nucleotide sequence ID" value="NZ_WUQX01000001.1"/>
</dbReference>
<proteinExistence type="predicted"/>
<gene>
    <name evidence="2" type="ORF">GN277_25405</name>
</gene>
<dbReference type="EMBL" id="WUQX01000001">
    <property type="protein sequence ID" value="MXP78556.1"/>
    <property type="molecule type" value="Genomic_DNA"/>
</dbReference>
<name>A0A7X3MLB9_9FIRM</name>
<evidence type="ECO:0000313" key="3">
    <source>
        <dbReference type="Proteomes" id="UP000460412"/>
    </source>
</evidence>
<feature type="signal peptide" evidence="1">
    <location>
        <begin position="1"/>
        <end position="26"/>
    </location>
</feature>
<keyword evidence="1" id="KW-0732">Signal</keyword>
<organism evidence="2 3">
    <name type="scientific">Sporofaciens musculi</name>
    <dbReference type="NCBI Taxonomy" id="2681861"/>
    <lineage>
        <taxon>Bacteria</taxon>
        <taxon>Bacillati</taxon>
        <taxon>Bacillota</taxon>
        <taxon>Clostridia</taxon>
        <taxon>Lachnospirales</taxon>
        <taxon>Lachnospiraceae</taxon>
        <taxon>Sporofaciens</taxon>
    </lineage>
</organism>
<keyword evidence="3" id="KW-1185">Reference proteome</keyword>
<feature type="chain" id="PRO_5031514331" description="Lipoprotein" evidence="1">
    <location>
        <begin position="27"/>
        <end position="231"/>
    </location>
</feature>
<sequence>MKLKKKIILIANVMLCAALFCACGKAGENQKDSNGKWEDAYKEIVRNMESYLADPYILRQEQERADNDSCIGYIGIHDFDDDSVPELIIGDDVSVGIFTYYNGSVKKIADLYEPEDWGCINGVHYKDNTVILINSGSDGSCYVCLSCHDGEYITGVFDEYNPETAIVNGKEVTEEEFKMWFDLAGLLDSSSIPRSRIKKDNGIVTAFVINVFQKSDEYIPVEDLDFNAVEW</sequence>
<dbReference type="Proteomes" id="UP000460412">
    <property type="component" value="Unassembled WGS sequence"/>
</dbReference>
<reference evidence="2 3" key="1">
    <citation type="submission" date="2019-12" db="EMBL/GenBank/DDBJ databases">
        <title>Sporaefaciens musculi gen. nov., sp. nov., a novel bacterium isolated from the caecum of an obese mouse.</title>
        <authorList>
            <person name="Rasmussen T.S."/>
            <person name="Streidl T."/>
            <person name="Hitch T.C.A."/>
            <person name="Wortmann E."/>
            <person name="Deptula P."/>
            <person name="Hansen M."/>
            <person name="Nielsen D.S."/>
            <person name="Clavel T."/>
            <person name="Vogensen F.K."/>
        </authorList>
    </citation>
    <scope>NUCLEOTIDE SEQUENCE [LARGE SCALE GENOMIC DNA]</scope>
    <source>
        <strain evidence="2 3">WCA-9-b2</strain>
    </source>
</reference>
<evidence type="ECO:0008006" key="4">
    <source>
        <dbReference type="Google" id="ProtNLM"/>
    </source>
</evidence>
<accession>A0A7X3MLB9</accession>
<protein>
    <recommendedName>
        <fullName evidence="4">Lipoprotein</fullName>
    </recommendedName>
</protein>
<evidence type="ECO:0000313" key="2">
    <source>
        <dbReference type="EMBL" id="MXP78556.1"/>
    </source>
</evidence>
<dbReference type="AlphaFoldDB" id="A0A7X3MLB9"/>
<dbReference type="PROSITE" id="PS51257">
    <property type="entry name" value="PROKAR_LIPOPROTEIN"/>
    <property type="match status" value="1"/>
</dbReference>
<evidence type="ECO:0000256" key="1">
    <source>
        <dbReference type="SAM" id="SignalP"/>
    </source>
</evidence>
<comment type="caution">
    <text evidence="2">The sequence shown here is derived from an EMBL/GenBank/DDBJ whole genome shotgun (WGS) entry which is preliminary data.</text>
</comment>